<evidence type="ECO:0000256" key="3">
    <source>
        <dbReference type="ARBA" id="ARBA00022714"/>
    </source>
</evidence>
<evidence type="ECO:0000256" key="7">
    <source>
        <dbReference type="ARBA" id="ARBA00023004"/>
    </source>
</evidence>
<dbReference type="OrthoDB" id="9796486at2"/>
<evidence type="ECO:0000256" key="6">
    <source>
        <dbReference type="ARBA" id="ARBA00023002"/>
    </source>
</evidence>
<evidence type="ECO:0000256" key="1">
    <source>
        <dbReference type="ARBA" id="ARBA00001974"/>
    </source>
</evidence>
<organism evidence="12 13">
    <name type="scientific">Thiohalomonas denitrificans</name>
    <dbReference type="NCBI Taxonomy" id="415747"/>
    <lineage>
        <taxon>Bacteria</taxon>
        <taxon>Pseudomonadati</taxon>
        <taxon>Pseudomonadota</taxon>
        <taxon>Gammaproteobacteria</taxon>
        <taxon>Thiohalomonadales</taxon>
        <taxon>Thiohalomonadaceae</taxon>
        <taxon>Thiohalomonas</taxon>
    </lineage>
</organism>
<evidence type="ECO:0000256" key="5">
    <source>
        <dbReference type="ARBA" id="ARBA00022827"/>
    </source>
</evidence>
<dbReference type="InterPro" id="IPR001709">
    <property type="entry name" value="Flavoprot_Pyr_Nucl_cyt_Rdtase"/>
</dbReference>
<dbReference type="InterPro" id="IPR006058">
    <property type="entry name" value="2Fe2S_fd_BS"/>
</dbReference>
<feature type="domain" description="2Fe-2S ferredoxin-type" evidence="10">
    <location>
        <begin position="343"/>
        <end position="409"/>
    </location>
</feature>
<evidence type="ECO:0000256" key="8">
    <source>
        <dbReference type="ARBA" id="ARBA00023014"/>
    </source>
</evidence>
<gene>
    <name evidence="12" type="ORF">SAMN03097708_00812</name>
</gene>
<evidence type="ECO:0000256" key="4">
    <source>
        <dbReference type="ARBA" id="ARBA00022723"/>
    </source>
</evidence>
<dbReference type="PANTHER" id="PTHR47354:SF8">
    <property type="entry name" value="1,2-PHENYLACETYL-COA EPOXIDASE, SUBUNIT E"/>
    <property type="match status" value="1"/>
</dbReference>
<dbReference type="GO" id="GO:0046872">
    <property type="term" value="F:metal ion binding"/>
    <property type="evidence" value="ECO:0007669"/>
    <property type="project" value="UniProtKB-KW"/>
</dbReference>
<dbReference type="PROSITE" id="PS00197">
    <property type="entry name" value="2FE2S_FER_1"/>
    <property type="match status" value="1"/>
</dbReference>
<keyword evidence="3" id="KW-0001">2Fe-2S</keyword>
<dbReference type="GO" id="GO:0051537">
    <property type="term" value="F:2 iron, 2 sulfur cluster binding"/>
    <property type="evidence" value="ECO:0007669"/>
    <property type="project" value="UniProtKB-KW"/>
</dbReference>
<evidence type="ECO:0008006" key="14">
    <source>
        <dbReference type="Google" id="ProtNLM"/>
    </source>
</evidence>
<name>A0A1G5PUD6_9GAMM</name>
<evidence type="ECO:0000313" key="12">
    <source>
        <dbReference type="EMBL" id="SCZ52821.1"/>
    </source>
</evidence>
<keyword evidence="4" id="KW-0479">Metal-binding</keyword>
<dbReference type="InterPro" id="IPR017938">
    <property type="entry name" value="Riboflavin_synthase-like_b-brl"/>
</dbReference>
<reference evidence="12 13" key="1">
    <citation type="submission" date="2016-10" db="EMBL/GenBank/DDBJ databases">
        <authorList>
            <person name="de Groot N.N."/>
        </authorList>
    </citation>
    <scope>NUCLEOTIDE SEQUENCE [LARGE SCALE GENOMIC DNA]</scope>
    <source>
        <strain evidence="12 13">HLD2</strain>
    </source>
</reference>
<dbReference type="InterPro" id="IPR012675">
    <property type="entry name" value="Beta-grasp_dom_sf"/>
</dbReference>
<protein>
    <recommendedName>
        <fullName evidence="14">Ferredoxin-NADP reductase</fullName>
    </recommendedName>
</protein>
<dbReference type="SUPFAM" id="SSF52343">
    <property type="entry name" value="Ferredoxin reductase-like, C-terminal NADP-linked domain"/>
    <property type="match status" value="1"/>
</dbReference>
<dbReference type="Gene3D" id="3.40.50.80">
    <property type="entry name" value="Nucleotide-binding domain of ferredoxin-NADP reductase (FNR) module"/>
    <property type="match status" value="1"/>
</dbReference>
<dbReference type="PANTHER" id="PTHR47354">
    <property type="entry name" value="NADH OXIDOREDUCTASE HCR"/>
    <property type="match status" value="1"/>
</dbReference>
<feature type="domain" description="Oxidoreductase FAD/NAD(P)-binding" evidence="11">
    <location>
        <begin position="189"/>
        <end position="294"/>
    </location>
</feature>
<dbReference type="RefSeq" id="WP_092992867.1">
    <property type="nucleotide sequence ID" value="NZ_FMWD01000002.1"/>
</dbReference>
<dbReference type="STRING" id="415747.SAMN03097708_00812"/>
<evidence type="ECO:0000256" key="9">
    <source>
        <dbReference type="ARBA" id="ARBA00034078"/>
    </source>
</evidence>
<dbReference type="CDD" id="cd06184">
    <property type="entry name" value="flavohem_like_fad_nad_binding"/>
    <property type="match status" value="1"/>
</dbReference>
<keyword evidence="2" id="KW-0285">Flavoprotein</keyword>
<keyword evidence="6" id="KW-0560">Oxidoreductase</keyword>
<evidence type="ECO:0000313" key="13">
    <source>
        <dbReference type="Proteomes" id="UP000199648"/>
    </source>
</evidence>
<evidence type="ECO:0000259" key="11">
    <source>
        <dbReference type="Pfam" id="PF00175"/>
    </source>
</evidence>
<comment type="cofactor">
    <cofactor evidence="9">
        <name>[2Fe-2S] cluster</name>
        <dbReference type="ChEBI" id="CHEBI:190135"/>
    </cofactor>
</comment>
<dbReference type="InterPro" id="IPR001041">
    <property type="entry name" value="2Fe-2S_ferredoxin-type"/>
</dbReference>
<accession>A0A1G5PUD6</accession>
<dbReference type="GO" id="GO:0050660">
    <property type="term" value="F:flavin adenine dinucleotide binding"/>
    <property type="evidence" value="ECO:0007669"/>
    <property type="project" value="TreeGrafter"/>
</dbReference>
<proteinExistence type="predicted"/>
<dbReference type="AlphaFoldDB" id="A0A1G5PUD6"/>
<dbReference type="InterPro" id="IPR039261">
    <property type="entry name" value="FNR_nucleotide-bd"/>
</dbReference>
<dbReference type="CDD" id="cd00207">
    <property type="entry name" value="fer2"/>
    <property type="match status" value="1"/>
</dbReference>
<dbReference type="PRINTS" id="PR00406">
    <property type="entry name" value="CYTB5RDTASE"/>
</dbReference>
<dbReference type="InterPro" id="IPR001433">
    <property type="entry name" value="OxRdtase_FAD/NAD-bd"/>
</dbReference>
<dbReference type="GO" id="GO:0016491">
    <property type="term" value="F:oxidoreductase activity"/>
    <property type="evidence" value="ECO:0007669"/>
    <property type="project" value="UniProtKB-KW"/>
</dbReference>
<dbReference type="InterPro" id="IPR050415">
    <property type="entry name" value="MRET"/>
</dbReference>
<sequence>MTLASLTGFIVLAIAAQTAVWAGIVLLRHRREYASLRKRATEKSVASPGAGSAEKASGWDGFRPFRVERKVYEDDAHTICSFYLVPADGAPLPPFQPGQYLTLQLEVFEPEDGKPRPVTRCYSLSDRPRPEHYRVTVKRVPAPAGRTDVPPGRVSSHLHDSLQEGDQLLAKAPAGPFYLNDRGPSPIALVGGGIGITPMLSMVETLLHEGSEREIWLFYGVRDRTEQVMTHRLEELAESHPNLHLQVSYSRPGEQDVAGPYRRHGRVDIDLLRLTLPRQVETFYVCGPPALMESLVPDLEAWGIPPDKIHYEAFGPASVKRRQRAAVAAPGEPATVTFANSGKHLVWDPNAGSLLEFAEANGIEVNSGCRSGACGGCQTAVKEGDLDYLQPPEADVEPGTCLLCISTPKGDLTLSA</sequence>
<dbReference type="Pfam" id="PF00175">
    <property type="entry name" value="NAD_binding_1"/>
    <property type="match status" value="1"/>
</dbReference>
<dbReference type="SUPFAM" id="SSF54292">
    <property type="entry name" value="2Fe-2S ferredoxin-like"/>
    <property type="match status" value="1"/>
</dbReference>
<keyword evidence="13" id="KW-1185">Reference proteome</keyword>
<keyword evidence="8" id="KW-0411">Iron-sulfur</keyword>
<dbReference type="Gene3D" id="3.10.20.30">
    <property type="match status" value="1"/>
</dbReference>
<dbReference type="SUPFAM" id="SSF63380">
    <property type="entry name" value="Riboflavin synthase domain-like"/>
    <property type="match status" value="1"/>
</dbReference>
<dbReference type="EMBL" id="FMWD01000002">
    <property type="protein sequence ID" value="SCZ52821.1"/>
    <property type="molecule type" value="Genomic_DNA"/>
</dbReference>
<keyword evidence="5" id="KW-0274">FAD</keyword>
<dbReference type="Gene3D" id="2.40.30.10">
    <property type="entry name" value="Translation factors"/>
    <property type="match status" value="1"/>
</dbReference>
<evidence type="ECO:0000259" key="10">
    <source>
        <dbReference type="Pfam" id="PF00111"/>
    </source>
</evidence>
<dbReference type="Proteomes" id="UP000199648">
    <property type="component" value="Unassembled WGS sequence"/>
</dbReference>
<keyword evidence="7" id="KW-0408">Iron</keyword>
<evidence type="ECO:0000256" key="2">
    <source>
        <dbReference type="ARBA" id="ARBA00022630"/>
    </source>
</evidence>
<comment type="cofactor">
    <cofactor evidence="1">
        <name>FAD</name>
        <dbReference type="ChEBI" id="CHEBI:57692"/>
    </cofactor>
</comment>
<dbReference type="InterPro" id="IPR036010">
    <property type="entry name" value="2Fe-2S_ferredoxin-like_sf"/>
</dbReference>
<dbReference type="Pfam" id="PF00111">
    <property type="entry name" value="Fer2"/>
    <property type="match status" value="1"/>
</dbReference>
<dbReference type="PRINTS" id="PR00371">
    <property type="entry name" value="FPNCR"/>
</dbReference>